<dbReference type="KEGG" id="llu:AKJ09_01014"/>
<gene>
    <name evidence="2" type="ORF">AKJ09_01014</name>
</gene>
<sequence>MAGSGLVLLAALVGAAVRLLPWALDPTIPWATLAPFAKSLLAVAIEAAILTGWPVGWALAAQRLVERGEARVLASLGESPVRTLARLAPQAMVFVVVLAATSVALGREAAAPGRIVDALLAEGRANCVASEGKPATFSVPFVSATWLCGGNVPRLVGRAPLGGIVFTAAGARVSDDLRRIDLDDARLALSAPGEAKTLGLRVHVASLTLKGMAPWARASSIPPAVRALVVTASGLAASCAVVFALLKLRRRRVGGVIAVALGSSGPLAALGALRGLELRIPDVAPGAWLLVFVFVPCAAVLAVFAGAMVLTAFGRARSGKQAAGR</sequence>
<proteinExistence type="predicted"/>
<keyword evidence="1" id="KW-0812">Transmembrane</keyword>
<protein>
    <submittedName>
        <fullName evidence="2">Uncharacterized protein</fullName>
    </submittedName>
</protein>
<keyword evidence="1" id="KW-1133">Transmembrane helix</keyword>
<dbReference type="STRING" id="1391654.AKJ09_01014"/>
<reference evidence="2 3" key="1">
    <citation type="submission" date="2015-08" db="EMBL/GenBank/DDBJ databases">
        <authorList>
            <person name="Babu N.S."/>
            <person name="Beckwith C.J."/>
            <person name="Beseler K.G."/>
            <person name="Brison A."/>
            <person name="Carone J.V."/>
            <person name="Caskin T.P."/>
            <person name="Diamond M."/>
            <person name="Durham M.E."/>
            <person name="Foxe J.M."/>
            <person name="Go M."/>
            <person name="Henderson B.A."/>
            <person name="Jones I.B."/>
            <person name="McGettigan J.A."/>
            <person name="Micheletti S.J."/>
            <person name="Nasrallah M.E."/>
            <person name="Ortiz D."/>
            <person name="Piller C.R."/>
            <person name="Privatt S.R."/>
            <person name="Schneider S.L."/>
            <person name="Sharp S."/>
            <person name="Smith T.C."/>
            <person name="Stanton J.D."/>
            <person name="Ullery H.E."/>
            <person name="Wilson R.J."/>
            <person name="Serrano M.G."/>
            <person name="Buck G."/>
            <person name="Lee V."/>
            <person name="Wang Y."/>
            <person name="Carvalho R."/>
            <person name="Voegtly L."/>
            <person name="Shi R."/>
            <person name="Duckworth R."/>
            <person name="Johnson A."/>
            <person name="Loviza R."/>
            <person name="Walstead R."/>
            <person name="Shah Z."/>
            <person name="Kiflezghi M."/>
            <person name="Wade K."/>
            <person name="Ball S.L."/>
            <person name="Bradley K.W."/>
            <person name="Asai D.J."/>
            <person name="Bowman C.A."/>
            <person name="Russell D.A."/>
            <person name="Pope W.H."/>
            <person name="Jacobs-Sera D."/>
            <person name="Hendrix R.W."/>
            <person name="Hatfull G.F."/>
        </authorList>
    </citation>
    <scope>NUCLEOTIDE SEQUENCE [LARGE SCALE GENOMIC DNA]</scope>
    <source>
        <strain evidence="2 3">DSM 27648</strain>
    </source>
</reference>
<accession>A0A0K1PLE5</accession>
<feature type="transmembrane region" description="Helical" evidence="1">
    <location>
        <begin position="40"/>
        <end position="62"/>
    </location>
</feature>
<organism evidence="2 3">
    <name type="scientific">Labilithrix luteola</name>
    <dbReference type="NCBI Taxonomy" id="1391654"/>
    <lineage>
        <taxon>Bacteria</taxon>
        <taxon>Pseudomonadati</taxon>
        <taxon>Myxococcota</taxon>
        <taxon>Polyangia</taxon>
        <taxon>Polyangiales</taxon>
        <taxon>Labilitrichaceae</taxon>
        <taxon>Labilithrix</taxon>
    </lineage>
</organism>
<feature type="transmembrane region" description="Helical" evidence="1">
    <location>
        <begin position="288"/>
        <end position="313"/>
    </location>
</feature>
<dbReference type="AlphaFoldDB" id="A0A0K1PLE5"/>
<evidence type="ECO:0000256" key="1">
    <source>
        <dbReference type="SAM" id="Phobius"/>
    </source>
</evidence>
<keyword evidence="1" id="KW-0472">Membrane</keyword>
<dbReference type="Proteomes" id="UP000064967">
    <property type="component" value="Chromosome"/>
</dbReference>
<feature type="transmembrane region" description="Helical" evidence="1">
    <location>
        <begin position="253"/>
        <end position="276"/>
    </location>
</feature>
<feature type="transmembrane region" description="Helical" evidence="1">
    <location>
        <begin position="224"/>
        <end position="246"/>
    </location>
</feature>
<keyword evidence="3" id="KW-1185">Reference proteome</keyword>
<name>A0A0K1PLE5_9BACT</name>
<evidence type="ECO:0000313" key="3">
    <source>
        <dbReference type="Proteomes" id="UP000064967"/>
    </source>
</evidence>
<dbReference type="EMBL" id="CP012333">
    <property type="protein sequence ID" value="AKU94350.1"/>
    <property type="molecule type" value="Genomic_DNA"/>
</dbReference>
<feature type="transmembrane region" description="Helical" evidence="1">
    <location>
        <begin position="83"/>
        <end position="105"/>
    </location>
</feature>
<evidence type="ECO:0000313" key="2">
    <source>
        <dbReference type="EMBL" id="AKU94350.1"/>
    </source>
</evidence>